<dbReference type="Gene3D" id="1.20.190.10">
    <property type="entry name" value="Pesticidal crystal protein, N-terminal domain"/>
    <property type="match status" value="1"/>
</dbReference>
<dbReference type="GO" id="GO:0030435">
    <property type="term" value="P:sporulation resulting in formation of a cellular spore"/>
    <property type="evidence" value="ECO:0007669"/>
    <property type="project" value="UniProtKB-KW"/>
</dbReference>
<keyword evidence="6" id="KW-1185">Reference proteome</keyword>
<evidence type="ECO:0000256" key="2">
    <source>
        <dbReference type="ARBA" id="ARBA00022656"/>
    </source>
</evidence>
<sequence length="94" mass="11271">MSGLIQSQEDVYTSFKKRLQQVFNMKFESERRRQYFDAFFNISNGCQEFKKELFSSEKNWDKKNATDLISSYFEIANYEICTQATQFFKEKGVQ</sequence>
<dbReference type="RefSeq" id="WP_069640921.1">
    <property type="nucleotide sequence ID" value="NZ_JAFBEZ010000005.1"/>
</dbReference>
<evidence type="ECO:0000256" key="4">
    <source>
        <dbReference type="ARBA" id="ARBA00023026"/>
    </source>
</evidence>
<evidence type="ECO:0000313" key="6">
    <source>
        <dbReference type="Proteomes" id="UP000094469"/>
    </source>
</evidence>
<evidence type="ECO:0000313" key="5">
    <source>
        <dbReference type="EMBL" id="OEG21525.1"/>
    </source>
</evidence>
<protein>
    <submittedName>
        <fullName evidence="5">Uncharacterized protein</fullName>
    </submittedName>
</protein>
<keyword evidence="3" id="KW-0749">Sporulation</keyword>
<dbReference type="SUPFAM" id="SSF56849">
    <property type="entry name" value="delta-Endotoxin (insectocide), N-terminal domain"/>
    <property type="match status" value="1"/>
</dbReference>
<dbReference type="STRING" id="1131292.BCR24_06530"/>
<keyword evidence="4" id="KW-0843">Virulence</keyword>
<evidence type="ECO:0000256" key="3">
    <source>
        <dbReference type="ARBA" id="ARBA00022969"/>
    </source>
</evidence>
<dbReference type="EMBL" id="MIKC01000039">
    <property type="protein sequence ID" value="OEG21525.1"/>
    <property type="molecule type" value="Genomic_DNA"/>
</dbReference>
<dbReference type="AlphaFoldDB" id="A0A1E5H9L9"/>
<reference evidence="6" key="1">
    <citation type="submission" date="2016-09" db="EMBL/GenBank/DDBJ databases">
        <authorList>
            <person name="Gulvik C.A."/>
        </authorList>
    </citation>
    <scope>NUCLEOTIDE SEQUENCE [LARGE SCALE GENOMIC DNA]</scope>
    <source>
        <strain evidence="6">LMG 26676</strain>
    </source>
</reference>
<dbReference type="OrthoDB" id="2196853at2"/>
<gene>
    <name evidence="5" type="ORF">BCR24_06530</name>
</gene>
<accession>A0A1E5H9L9</accession>
<organism evidence="5 6">
    <name type="scientific">Enterococcus ureilyticus</name>
    <dbReference type="NCBI Taxonomy" id="1131292"/>
    <lineage>
        <taxon>Bacteria</taxon>
        <taxon>Bacillati</taxon>
        <taxon>Bacillota</taxon>
        <taxon>Bacilli</taxon>
        <taxon>Lactobacillales</taxon>
        <taxon>Enterococcaceae</taxon>
        <taxon>Enterococcus</taxon>
    </lineage>
</organism>
<dbReference type="GO" id="GO:0090729">
    <property type="term" value="F:toxin activity"/>
    <property type="evidence" value="ECO:0007669"/>
    <property type="project" value="UniProtKB-KW"/>
</dbReference>
<keyword evidence="2" id="KW-0800">Toxin</keyword>
<evidence type="ECO:0000256" key="1">
    <source>
        <dbReference type="ARBA" id="ARBA00007819"/>
    </source>
</evidence>
<dbReference type="Proteomes" id="UP000094469">
    <property type="component" value="Unassembled WGS sequence"/>
</dbReference>
<comment type="caution">
    <text evidence="5">The sequence shown here is derived from an EMBL/GenBank/DDBJ whole genome shotgun (WGS) entry which is preliminary data.</text>
</comment>
<proteinExistence type="inferred from homology"/>
<dbReference type="InterPro" id="IPR036716">
    <property type="entry name" value="Pest_crys_N_sf"/>
</dbReference>
<comment type="similarity">
    <text evidence="1">Belongs to the delta endotoxin family.</text>
</comment>
<name>A0A1E5H9L9_9ENTE</name>